<keyword evidence="2" id="KW-0560">Oxidoreductase</keyword>
<dbReference type="Pfam" id="PF00106">
    <property type="entry name" value="adh_short"/>
    <property type="match status" value="1"/>
</dbReference>
<dbReference type="PRINTS" id="PR00081">
    <property type="entry name" value="GDHRDH"/>
</dbReference>
<comment type="similarity">
    <text evidence="1">Belongs to the short-chain dehydrogenases/reductases (SDR) family.</text>
</comment>
<reference evidence="3 4" key="1">
    <citation type="submission" date="2024-06" db="EMBL/GenBank/DDBJ databases">
        <authorList>
            <person name="Tuo L."/>
        </authorList>
    </citation>
    <scope>NUCLEOTIDE SEQUENCE [LARGE SCALE GENOMIC DNA]</scope>
    <source>
        <strain evidence="3 4">ZMM04-5</strain>
    </source>
</reference>
<dbReference type="InterPro" id="IPR002347">
    <property type="entry name" value="SDR_fam"/>
</dbReference>
<evidence type="ECO:0000256" key="2">
    <source>
        <dbReference type="ARBA" id="ARBA00023002"/>
    </source>
</evidence>
<dbReference type="PROSITE" id="PS00061">
    <property type="entry name" value="ADH_SHORT"/>
    <property type="match status" value="1"/>
</dbReference>
<sequence length="271" mass="30014">MAIYRANPKHGVAWLTGGSSGIGRRLALELAGQGWTVAVSTRPEDSIEQVVEAAASLPGKILAYYCDVADEAGMATTVETIEREAGPIMLAVFNAGVYIPVHGEALDMANMRKTYDVNVFGILNGLVPVVSRMRTRNRGHVVLMGSVTGYFGWPTLAAYGATKAAINNMAEALRYDFEKMNIRIQIVNPGFVDTPLAAKNTHFMPFLMPVDKAGARMMKAIGFGGYETTFPWRLTWLLKFMRMWPNATRFAFMNYASRWRGYPLMPGRTRE</sequence>
<dbReference type="Proteomes" id="UP001556196">
    <property type="component" value="Unassembled WGS sequence"/>
</dbReference>
<dbReference type="InterPro" id="IPR036291">
    <property type="entry name" value="NAD(P)-bd_dom_sf"/>
</dbReference>
<proteinExistence type="inferred from homology"/>
<keyword evidence="4" id="KW-1185">Reference proteome</keyword>
<evidence type="ECO:0000313" key="4">
    <source>
        <dbReference type="Proteomes" id="UP001556196"/>
    </source>
</evidence>
<comment type="caution">
    <text evidence="3">The sequence shown here is derived from an EMBL/GenBank/DDBJ whole genome shotgun (WGS) entry which is preliminary data.</text>
</comment>
<evidence type="ECO:0000313" key="3">
    <source>
        <dbReference type="EMBL" id="MEW9808035.1"/>
    </source>
</evidence>
<dbReference type="Gene3D" id="3.40.50.720">
    <property type="entry name" value="NAD(P)-binding Rossmann-like Domain"/>
    <property type="match status" value="1"/>
</dbReference>
<gene>
    <name evidence="3" type="ORF">ABUE31_18770</name>
</gene>
<dbReference type="RefSeq" id="WP_367725245.1">
    <property type="nucleotide sequence ID" value="NZ_JBFOCI010000006.1"/>
</dbReference>
<name>A0ABV3R3Z5_9HYPH</name>
<dbReference type="SUPFAM" id="SSF51735">
    <property type="entry name" value="NAD(P)-binding Rossmann-fold domains"/>
    <property type="match status" value="1"/>
</dbReference>
<protein>
    <submittedName>
        <fullName evidence="3">SDR family NAD(P)-dependent oxidoreductase</fullName>
    </submittedName>
</protein>
<accession>A0ABV3R3Z5</accession>
<organism evidence="3 4">
    <name type="scientific">Mesorhizobium marinum</name>
    <dbReference type="NCBI Taxonomy" id="3228790"/>
    <lineage>
        <taxon>Bacteria</taxon>
        <taxon>Pseudomonadati</taxon>
        <taxon>Pseudomonadota</taxon>
        <taxon>Alphaproteobacteria</taxon>
        <taxon>Hyphomicrobiales</taxon>
        <taxon>Phyllobacteriaceae</taxon>
        <taxon>Mesorhizobium</taxon>
    </lineage>
</organism>
<dbReference type="EMBL" id="JBFOCI010000006">
    <property type="protein sequence ID" value="MEW9808035.1"/>
    <property type="molecule type" value="Genomic_DNA"/>
</dbReference>
<dbReference type="InterPro" id="IPR020904">
    <property type="entry name" value="Sc_DH/Rdtase_CS"/>
</dbReference>
<dbReference type="PANTHER" id="PTHR44196:SF1">
    <property type="entry name" value="DEHYDROGENASE_REDUCTASE SDR FAMILY MEMBER 7B"/>
    <property type="match status" value="1"/>
</dbReference>
<dbReference type="PANTHER" id="PTHR44196">
    <property type="entry name" value="DEHYDROGENASE/REDUCTASE SDR FAMILY MEMBER 7B"/>
    <property type="match status" value="1"/>
</dbReference>
<evidence type="ECO:0000256" key="1">
    <source>
        <dbReference type="ARBA" id="ARBA00006484"/>
    </source>
</evidence>